<dbReference type="OrthoDB" id="10063282at2759"/>
<evidence type="ECO:0000259" key="5">
    <source>
        <dbReference type="PROSITE" id="PS51258"/>
    </source>
</evidence>
<dbReference type="eggNOG" id="KOG3543">
    <property type="taxonomic scope" value="Eukaryota"/>
</dbReference>
<protein>
    <recommendedName>
        <fullName evidence="8">PH domain-containing protein</fullName>
    </recommendedName>
</protein>
<dbReference type="KEGG" id="aqu:105312753"/>
<evidence type="ECO:0000256" key="3">
    <source>
        <dbReference type="SAM" id="MobiDB-lite"/>
    </source>
</evidence>
<proteinExistence type="predicted"/>
<evidence type="ECO:0000259" key="4">
    <source>
        <dbReference type="PROSITE" id="PS50003"/>
    </source>
</evidence>
<dbReference type="EnsemblMetazoa" id="Aqu2.1.31923_001">
    <property type="protein sequence ID" value="Aqu2.1.31923_001"/>
    <property type="gene ID" value="Aqu2.1.31923"/>
</dbReference>
<reference evidence="7" key="1">
    <citation type="journal article" date="2010" name="Nature">
        <title>The Amphimedon queenslandica genome and the evolution of animal complexity.</title>
        <authorList>
            <person name="Srivastava M."/>
            <person name="Simakov O."/>
            <person name="Chapman J."/>
            <person name="Fahey B."/>
            <person name="Gauthier M.E."/>
            <person name="Mitros T."/>
            <person name="Richards G.S."/>
            <person name="Conaco C."/>
            <person name="Dacre M."/>
            <person name="Hellsten U."/>
            <person name="Larroux C."/>
            <person name="Putnam N.H."/>
            <person name="Stanke M."/>
            <person name="Adamska M."/>
            <person name="Darling A."/>
            <person name="Degnan S.M."/>
            <person name="Oakley T.H."/>
            <person name="Plachetzki D.C."/>
            <person name="Zhai Y."/>
            <person name="Adamski M."/>
            <person name="Calcino A."/>
            <person name="Cummins S.F."/>
            <person name="Goodstein D.M."/>
            <person name="Harris C."/>
            <person name="Jackson D.J."/>
            <person name="Leys S.P."/>
            <person name="Shu S."/>
            <person name="Woodcroft B.J."/>
            <person name="Vervoort M."/>
            <person name="Kosik K.S."/>
            <person name="Manning G."/>
            <person name="Degnan B.M."/>
            <person name="Rokhsar D.S."/>
        </authorList>
    </citation>
    <scope>NUCLEOTIDE SEQUENCE [LARGE SCALE GENOMIC DNA]</scope>
</reference>
<dbReference type="GO" id="GO:1990504">
    <property type="term" value="P:dense core granule exocytosis"/>
    <property type="evidence" value="ECO:0007669"/>
    <property type="project" value="InterPro"/>
</dbReference>
<accession>A0A1X7UVX0</accession>
<sequence>MIVDDDSSDSELEGRLSVSPAVTRGGGLKGSSSPTHFVKFKPLELSEPESEEEEDGEHLNLPAEAKGKNRRASEAIAQWRSQRWESVDSFSSDDDQAYESTPLLNKQLYLLVARCIAYPFNSKFQIETAPPKPRLSNESYLKICDVLQSAINTDKTLQQHLILNGNEMKTIVNADFLQTVEWYFTNILSRDDVRIACTSGGFSIKELENIFRVAICRKFRDKFETATGGGGGERSITKKIEGDPKFQIWVCTFVKLIEHGSQSVMSERELRQINKQMSWEKQELYLLFQNILGISKSDHQALFRTCHLNNLEEQEDVVRREIHKRKELLKKGVCSFYWKNQSEQVLGAYFDEMDRRLRELTENLESRSMTSSEYGMREKKKKVTADSTAQTYTNKDFVFHHKVKVTVRDASQIIGVAEGKNIFIVFELEGNNPLATKSVPLNTKHIALFDEGGEFWTNTPLPQISFILKLETQGLLSSEKSLAKKLHTVMPTAVETTDDVELQRNDGTVLTHLRVSTFLERPGNMRKCGYLYCAGDFAFKQWRSRFLALLQMSQFSFAFCHYQPKDTHPREFIVLEGYTVQYLAEEPNGEDLAKYHFTLSSEKGVIKFGCMTSSERDQWVQWLTRATGQTDKPKDKPGNPAAGSIPKSPLAGGDIKAMGIADVVNMDVAELDHPKMFTKLFKSILNYRLKEIDFSRGFFSPGQMYVIDEYCARYCIRLSHRHLTCLWEWLQCELKGQRIWPVMMLHSFGFCQMHVMGQKPQEHSEVVTPEERKQWSQLSGQIELLLAEKLENFREHFPFSCPKDDLKISMKLFTLVAEINHSQESKHNMPLYSEDTPLKLLIAILERAALNNYKKIFAKLWQYEELELDEYSDHLNVDQLYTLAQMCVDFMYELHEFYADDFTLYPLALVAHIDAFWSFFVVDLQECLKEADVSLVSLLKMFYSLNEYFCSQPSLKLSKFHQTLLQQFEPLVDSYLTGLNENIRNDLEQFLQHETWLPVNECCYSMQGCLEALESIKTFVEQLNWPQDPFATSLVTKVQTICADKFEIVVKFTLEQCDLQLKGLLMKNGSILPKPVITMVNTIMFLGAQAASFCGFSQSSSGQVPQEQLSIAVNMTTSLENSVDKMLSSVIQKLCEPFNELLELMSKQDPTASLFSSLRKIVPGQIPTEGYCSYVKTNLQHLSSTLVLAAFNNFVLNWYESQMRLLNQWVRYRPIFSLNPAQQDAIEALLKDIRDLFLEVDLDEEQLETENYGQIEDRLRKERSQAALMGQED</sequence>
<dbReference type="GO" id="GO:0016079">
    <property type="term" value="P:synaptic vesicle exocytosis"/>
    <property type="evidence" value="ECO:0007669"/>
    <property type="project" value="InterPro"/>
</dbReference>
<dbReference type="InterPro" id="IPR014770">
    <property type="entry name" value="Munc13_1"/>
</dbReference>
<evidence type="ECO:0000256" key="1">
    <source>
        <dbReference type="ARBA" id="ARBA00022483"/>
    </source>
</evidence>
<feature type="domain" description="MHD1" evidence="5">
    <location>
        <begin position="929"/>
        <end position="1057"/>
    </location>
</feature>
<organism evidence="6">
    <name type="scientific">Amphimedon queenslandica</name>
    <name type="common">Sponge</name>
    <dbReference type="NCBI Taxonomy" id="400682"/>
    <lineage>
        <taxon>Eukaryota</taxon>
        <taxon>Metazoa</taxon>
        <taxon>Porifera</taxon>
        <taxon>Demospongiae</taxon>
        <taxon>Heteroscleromorpha</taxon>
        <taxon>Haplosclerida</taxon>
        <taxon>Niphatidae</taxon>
        <taxon>Amphimedon</taxon>
    </lineage>
</organism>
<feature type="region of interest" description="Disordered" evidence="3">
    <location>
        <begin position="1"/>
        <end position="72"/>
    </location>
</feature>
<dbReference type="PROSITE" id="PS50003">
    <property type="entry name" value="PH_DOMAIN"/>
    <property type="match status" value="1"/>
</dbReference>
<dbReference type="InParanoid" id="A0A1X7UVX0"/>
<evidence type="ECO:0000313" key="6">
    <source>
        <dbReference type="EnsemblMetazoa" id="Aqu2.1.31923_001"/>
    </source>
</evidence>
<evidence type="ECO:0008006" key="8">
    <source>
        <dbReference type="Google" id="ProtNLM"/>
    </source>
</evidence>
<dbReference type="AlphaFoldDB" id="A0A1X7UVX0"/>
<dbReference type="InterPro" id="IPR033227">
    <property type="entry name" value="CAPS"/>
</dbReference>
<feature type="domain" description="PH" evidence="4">
    <location>
        <begin position="524"/>
        <end position="628"/>
    </location>
</feature>
<dbReference type="STRING" id="400682.A0A1X7UVX0"/>
<dbReference type="SMART" id="SM00233">
    <property type="entry name" value="PH"/>
    <property type="match status" value="1"/>
</dbReference>
<gene>
    <name evidence="6" type="primary">105312753</name>
</gene>
<reference evidence="6" key="2">
    <citation type="submission" date="2017-05" db="UniProtKB">
        <authorList>
            <consortium name="EnsemblMetazoa"/>
        </authorList>
    </citation>
    <scope>IDENTIFICATION</scope>
</reference>
<keyword evidence="7" id="KW-1185">Reference proteome</keyword>
<evidence type="ECO:0000313" key="7">
    <source>
        <dbReference type="Proteomes" id="UP000007879"/>
    </source>
</evidence>
<feature type="compositionally biased region" description="Acidic residues" evidence="3">
    <location>
        <begin position="46"/>
        <end position="56"/>
    </location>
</feature>
<dbReference type="PROSITE" id="PS51258">
    <property type="entry name" value="MHD1"/>
    <property type="match status" value="1"/>
</dbReference>
<dbReference type="Proteomes" id="UP000007879">
    <property type="component" value="Unassembled WGS sequence"/>
</dbReference>
<dbReference type="InterPro" id="IPR011993">
    <property type="entry name" value="PH-like_dom_sf"/>
</dbReference>
<evidence type="ECO:0000256" key="2">
    <source>
        <dbReference type="ARBA" id="ARBA00022837"/>
    </source>
</evidence>
<dbReference type="EnsemblMetazoa" id="XM_019996405.1">
    <property type="protein sequence ID" value="XP_019851964.1"/>
    <property type="gene ID" value="LOC105312753"/>
</dbReference>
<dbReference type="SUPFAM" id="SSF50729">
    <property type="entry name" value="PH domain-like"/>
    <property type="match status" value="1"/>
</dbReference>
<feature type="compositionally biased region" description="Acidic residues" evidence="3">
    <location>
        <begin position="1"/>
        <end position="11"/>
    </location>
</feature>
<keyword evidence="2" id="KW-0106">Calcium</keyword>
<name>A0A1X7UVX0_AMPQE</name>
<keyword evidence="1" id="KW-0268">Exocytosis</keyword>
<dbReference type="Gene3D" id="2.30.29.30">
    <property type="entry name" value="Pleckstrin-homology domain (PH domain)/Phosphotyrosine-binding domain (PTB)"/>
    <property type="match status" value="1"/>
</dbReference>
<dbReference type="InterPro" id="IPR001849">
    <property type="entry name" value="PH_domain"/>
</dbReference>
<dbReference type="Pfam" id="PF00169">
    <property type="entry name" value="PH"/>
    <property type="match status" value="1"/>
</dbReference>
<dbReference type="PANTHER" id="PTHR12166">
    <property type="entry name" value="CALCIUM-DEPENDENT SECRETION ACTIVATOR"/>
    <property type="match status" value="1"/>
</dbReference>
<feature type="region of interest" description="Disordered" evidence="3">
    <location>
        <begin position="628"/>
        <end position="650"/>
    </location>
</feature>
<dbReference type="PANTHER" id="PTHR12166:SF8">
    <property type="entry name" value="CALCIUM-DEPENDENT SECRETION ACTIVATOR"/>
    <property type="match status" value="1"/>
</dbReference>